<evidence type="ECO:0000256" key="6">
    <source>
        <dbReference type="ARBA" id="ARBA00022741"/>
    </source>
</evidence>
<name>A0A1J4JZV3_9EUKA</name>
<feature type="region of interest" description="Disordered" evidence="10">
    <location>
        <begin position="244"/>
        <end position="296"/>
    </location>
</feature>
<dbReference type="InterPro" id="IPR017871">
    <property type="entry name" value="ABC_transporter-like_CS"/>
</dbReference>
<dbReference type="SUPFAM" id="SSF52540">
    <property type="entry name" value="P-loop containing nucleoside triphosphate hydrolases"/>
    <property type="match status" value="1"/>
</dbReference>
<comment type="caution">
    <text evidence="13">The sequence shown here is derived from an EMBL/GenBank/DDBJ whole genome shotgun (WGS) entry which is preliminary data.</text>
</comment>
<dbReference type="PANTHER" id="PTHR19229">
    <property type="entry name" value="ATP-BINDING CASSETTE TRANSPORTER SUBFAMILY A ABCA"/>
    <property type="match status" value="1"/>
</dbReference>
<feature type="compositionally biased region" description="Polar residues" evidence="10">
    <location>
        <begin position="275"/>
        <end position="296"/>
    </location>
</feature>
<evidence type="ECO:0000256" key="8">
    <source>
        <dbReference type="ARBA" id="ARBA00022989"/>
    </source>
</evidence>
<evidence type="ECO:0000313" key="13">
    <source>
        <dbReference type="EMBL" id="OHT03022.1"/>
    </source>
</evidence>
<feature type="transmembrane region" description="Helical" evidence="11">
    <location>
        <begin position="440"/>
        <end position="462"/>
    </location>
</feature>
<feature type="transmembrane region" description="Helical" evidence="11">
    <location>
        <begin position="510"/>
        <end position="529"/>
    </location>
</feature>
<dbReference type="GeneID" id="94841619"/>
<dbReference type="InterPro" id="IPR003593">
    <property type="entry name" value="AAA+_ATPase"/>
</dbReference>
<comment type="subcellular location">
    <subcellularLocation>
        <location evidence="1">Membrane</location>
        <topology evidence="1">Multi-pass membrane protein</topology>
    </subcellularLocation>
</comment>
<proteinExistence type="inferred from homology"/>
<sequence length="905" mass="102121">MKIEPATEPSSSYSSSSASPQEHSNNHNTNKQPHKLSHQKSKKLANNFKIFERAPFHKQLWTILRISIQNRIRAPAAAMELVLPIIFLIFLIIFAIKINTKTDELKKPETETIVPFAVTGGPSPNFGISPNSETLKKFADVLNSVSIIPFKDNITYFNNIDESREFILKNREVTDGFYSTEFDDNFGKVKIQSNGMTLGSLPFLIQDIGSSIVRYLGSNSKIGREKLTEQFSLLSKISRYSRNYSKNNEPDNKIENEFDGPKTNLNDNNRPKLANKNQSRPKMNENSTNFNKVHQKSNNNMDSMIKSATTKILFTFKKFPHKSIFQMDKDGSLNVAIFSTVQPISSLLTTGTCFGNEAETGLRDLLTFYGLSLFANELRWFIISVISVFIPAILFAISISIIIKVNFGLSIVFYLLESTSHSAFLLFLVALWPTQKMGNIAGYFILISFFVVIFLAFFTWLFKEEGFVPKYILSAIFPHACASYTMVQISSGAVLSFSDVSGTPYFPVQTGLIIMAVQTIVYFVLYILAERLHTRSWFPAPIRWKNSLKFTNQENKIKVSKIIKKYGKVGNNKSQVIALNGVSFEVRKGETVAIVGPNGAGKSTLINILSGTKVPTSGEVDFNGVNIIENTETMHQLVGFCPQDNLFYEQLTASEWVRAICELRNEPYFDFSDIFMSLGLDGQSKRRLGNMSGGNKRKACLAASLVCEPTIVILDEATSGVDFTSRTRIWSIISLLKNTTVIMATHTLEECEKIADKIVVVVGGNILECATPNELRQNYKCGYIIECEEQYSDKLLEIYSNVIESHSNQENQANYKNDEKEKNENNDFIIIEKEEGRARLLIPSEKSDILSDLLNHIDFKYLLLVQSLEEQIFKQIQDHESINQLSENSSSYEQGYISDNEKYSL</sequence>
<dbReference type="Gene3D" id="3.40.50.300">
    <property type="entry name" value="P-loop containing nucleotide triphosphate hydrolases"/>
    <property type="match status" value="1"/>
</dbReference>
<dbReference type="RefSeq" id="XP_068356158.1">
    <property type="nucleotide sequence ID" value="XM_068506915.1"/>
</dbReference>
<comment type="similarity">
    <text evidence="2">Belongs to the ABC transporter superfamily. ABCA family.</text>
</comment>
<keyword evidence="7" id="KW-0067">ATP-binding</keyword>
<feature type="transmembrane region" description="Helical" evidence="11">
    <location>
        <begin position="411"/>
        <end position="434"/>
    </location>
</feature>
<keyword evidence="4 11" id="KW-0812">Transmembrane</keyword>
<evidence type="ECO:0000256" key="4">
    <source>
        <dbReference type="ARBA" id="ARBA00022692"/>
    </source>
</evidence>
<dbReference type="PANTHER" id="PTHR19229:SF36">
    <property type="entry name" value="ATP-BINDING CASSETTE SUB-FAMILY A MEMBER 2"/>
    <property type="match status" value="1"/>
</dbReference>
<evidence type="ECO:0000256" key="2">
    <source>
        <dbReference type="ARBA" id="ARBA00008869"/>
    </source>
</evidence>
<evidence type="ECO:0000256" key="5">
    <source>
        <dbReference type="ARBA" id="ARBA00022737"/>
    </source>
</evidence>
<keyword evidence="9 11" id="KW-0472">Membrane</keyword>
<keyword evidence="6" id="KW-0547">Nucleotide-binding</keyword>
<organism evidence="13 14">
    <name type="scientific">Tritrichomonas foetus</name>
    <dbReference type="NCBI Taxonomy" id="1144522"/>
    <lineage>
        <taxon>Eukaryota</taxon>
        <taxon>Metamonada</taxon>
        <taxon>Parabasalia</taxon>
        <taxon>Tritrichomonadida</taxon>
        <taxon>Tritrichomonadidae</taxon>
        <taxon>Tritrichomonas</taxon>
    </lineage>
</organism>
<dbReference type="Pfam" id="PF12698">
    <property type="entry name" value="ABC2_membrane_3"/>
    <property type="match status" value="1"/>
</dbReference>
<evidence type="ECO:0000256" key="1">
    <source>
        <dbReference type="ARBA" id="ARBA00004141"/>
    </source>
</evidence>
<feature type="compositionally biased region" description="Basic and acidic residues" evidence="10">
    <location>
        <begin position="248"/>
        <end position="260"/>
    </location>
</feature>
<dbReference type="AlphaFoldDB" id="A0A1J4JZV3"/>
<dbReference type="GO" id="GO:0016887">
    <property type="term" value="F:ATP hydrolysis activity"/>
    <property type="evidence" value="ECO:0007669"/>
    <property type="project" value="InterPro"/>
</dbReference>
<evidence type="ECO:0000313" key="14">
    <source>
        <dbReference type="Proteomes" id="UP000179807"/>
    </source>
</evidence>
<evidence type="ECO:0000256" key="9">
    <source>
        <dbReference type="ARBA" id="ARBA00023136"/>
    </source>
</evidence>
<dbReference type="EMBL" id="MLAK01000843">
    <property type="protein sequence ID" value="OHT03022.1"/>
    <property type="molecule type" value="Genomic_DNA"/>
</dbReference>
<gene>
    <name evidence="13" type="ORF">TRFO_29678</name>
</gene>
<accession>A0A1J4JZV3</accession>
<dbReference type="InterPro" id="IPR026082">
    <property type="entry name" value="ABCA"/>
</dbReference>
<feature type="compositionally biased region" description="Low complexity" evidence="10">
    <location>
        <begin position="10"/>
        <end position="19"/>
    </location>
</feature>
<dbReference type="OrthoDB" id="66620at2759"/>
<keyword evidence="3" id="KW-0813">Transport</keyword>
<dbReference type="GO" id="GO:0005524">
    <property type="term" value="F:ATP binding"/>
    <property type="evidence" value="ECO:0007669"/>
    <property type="project" value="UniProtKB-KW"/>
</dbReference>
<protein>
    <recommendedName>
        <fullName evidence="12">ABC transporter domain-containing protein</fullName>
    </recommendedName>
</protein>
<feature type="region of interest" description="Disordered" evidence="10">
    <location>
        <begin position="1"/>
        <end position="39"/>
    </location>
</feature>
<dbReference type="Pfam" id="PF00005">
    <property type="entry name" value="ABC_tran"/>
    <property type="match status" value="1"/>
</dbReference>
<dbReference type="SMART" id="SM00382">
    <property type="entry name" value="AAA"/>
    <property type="match status" value="1"/>
</dbReference>
<evidence type="ECO:0000256" key="11">
    <source>
        <dbReference type="SAM" id="Phobius"/>
    </source>
</evidence>
<dbReference type="Proteomes" id="UP000179807">
    <property type="component" value="Unassembled WGS sequence"/>
</dbReference>
<keyword evidence="8 11" id="KW-1133">Transmembrane helix</keyword>
<dbReference type="GO" id="GO:0016020">
    <property type="term" value="C:membrane"/>
    <property type="evidence" value="ECO:0007669"/>
    <property type="project" value="UniProtKB-SubCell"/>
</dbReference>
<feature type="transmembrane region" description="Helical" evidence="11">
    <location>
        <begin position="378"/>
        <end position="399"/>
    </location>
</feature>
<feature type="domain" description="ABC transporter" evidence="12">
    <location>
        <begin position="557"/>
        <end position="788"/>
    </location>
</feature>
<evidence type="ECO:0000256" key="7">
    <source>
        <dbReference type="ARBA" id="ARBA00022840"/>
    </source>
</evidence>
<evidence type="ECO:0000256" key="3">
    <source>
        <dbReference type="ARBA" id="ARBA00022448"/>
    </source>
</evidence>
<reference evidence="13" key="1">
    <citation type="submission" date="2016-10" db="EMBL/GenBank/DDBJ databases">
        <authorList>
            <person name="Benchimol M."/>
            <person name="Almeida L.G."/>
            <person name="Vasconcelos A.T."/>
            <person name="Perreira-Neves A."/>
            <person name="Rosa I.A."/>
            <person name="Tasca T."/>
            <person name="Bogo M.R."/>
            <person name="de Souza W."/>
        </authorList>
    </citation>
    <scope>NUCLEOTIDE SEQUENCE [LARGE SCALE GENOMIC DNA]</scope>
    <source>
        <strain evidence="13">K</strain>
    </source>
</reference>
<dbReference type="InterPro" id="IPR003439">
    <property type="entry name" value="ABC_transporter-like_ATP-bd"/>
</dbReference>
<evidence type="ECO:0000259" key="12">
    <source>
        <dbReference type="PROSITE" id="PS50893"/>
    </source>
</evidence>
<keyword evidence="5" id="KW-0677">Repeat</keyword>
<dbReference type="InterPro" id="IPR013525">
    <property type="entry name" value="ABC2_TM"/>
</dbReference>
<dbReference type="PROSITE" id="PS00211">
    <property type="entry name" value="ABC_TRANSPORTER_1"/>
    <property type="match status" value="1"/>
</dbReference>
<dbReference type="VEuPathDB" id="TrichDB:TRFO_29678"/>
<dbReference type="PROSITE" id="PS50893">
    <property type="entry name" value="ABC_TRANSPORTER_2"/>
    <property type="match status" value="1"/>
</dbReference>
<evidence type="ECO:0000256" key="10">
    <source>
        <dbReference type="SAM" id="MobiDB-lite"/>
    </source>
</evidence>
<dbReference type="InterPro" id="IPR027417">
    <property type="entry name" value="P-loop_NTPase"/>
</dbReference>
<feature type="transmembrane region" description="Helical" evidence="11">
    <location>
        <begin position="471"/>
        <end position="490"/>
    </location>
</feature>
<dbReference type="GO" id="GO:0140359">
    <property type="term" value="F:ABC-type transporter activity"/>
    <property type="evidence" value="ECO:0007669"/>
    <property type="project" value="InterPro"/>
</dbReference>
<feature type="compositionally biased region" description="Polar residues" evidence="10">
    <location>
        <begin position="20"/>
        <end position="31"/>
    </location>
</feature>
<feature type="transmembrane region" description="Helical" evidence="11">
    <location>
        <begin position="74"/>
        <end position="96"/>
    </location>
</feature>
<keyword evidence="14" id="KW-1185">Reference proteome</keyword>